<keyword evidence="3" id="KW-1185">Reference proteome</keyword>
<dbReference type="SUPFAM" id="SSF54593">
    <property type="entry name" value="Glyoxalase/Bleomycin resistance protein/Dihydroxybiphenyl dioxygenase"/>
    <property type="match status" value="1"/>
</dbReference>
<sequence length="130" mass="14190">MSTAEAATIVTGVDFVSLPTEDLARAVEFYGSTLGLTCTVHKPEYNFAEFDTGTVTLSVVNPVKMKIGEFSPNKNHLALQVDDVAAARAELESRGVTFMGDIFDTGVCHMAFLADPDGNHLMLHHRYARR</sequence>
<accession>A0A9X3MZ78</accession>
<dbReference type="EMBL" id="JAPDOD010000016">
    <property type="protein sequence ID" value="MDA0162188.1"/>
    <property type="molecule type" value="Genomic_DNA"/>
</dbReference>
<gene>
    <name evidence="2" type="ORF">OM076_18090</name>
</gene>
<proteinExistence type="predicted"/>
<comment type="caution">
    <text evidence="2">The sequence shown here is derived from an EMBL/GenBank/DDBJ whole genome shotgun (WGS) entry which is preliminary data.</text>
</comment>
<dbReference type="RefSeq" id="WP_270041424.1">
    <property type="nucleotide sequence ID" value="NZ_JAPDOD010000016.1"/>
</dbReference>
<name>A0A9X3MZ78_9ACTN</name>
<evidence type="ECO:0000313" key="2">
    <source>
        <dbReference type="EMBL" id="MDA0162188.1"/>
    </source>
</evidence>
<dbReference type="InterPro" id="IPR052164">
    <property type="entry name" value="Anthracycline_SecMetBiosynth"/>
</dbReference>
<evidence type="ECO:0000313" key="3">
    <source>
        <dbReference type="Proteomes" id="UP001149140"/>
    </source>
</evidence>
<dbReference type="PANTHER" id="PTHR33993">
    <property type="entry name" value="GLYOXALASE-RELATED"/>
    <property type="match status" value="1"/>
</dbReference>
<protein>
    <submittedName>
        <fullName evidence="2">VOC family protein</fullName>
    </submittedName>
</protein>
<evidence type="ECO:0000259" key="1">
    <source>
        <dbReference type="PROSITE" id="PS51819"/>
    </source>
</evidence>
<dbReference type="Proteomes" id="UP001149140">
    <property type="component" value="Unassembled WGS sequence"/>
</dbReference>
<feature type="domain" description="VOC" evidence="1">
    <location>
        <begin position="12"/>
        <end position="126"/>
    </location>
</feature>
<organism evidence="2 3">
    <name type="scientific">Solirubrobacter ginsenosidimutans</name>
    <dbReference type="NCBI Taxonomy" id="490573"/>
    <lineage>
        <taxon>Bacteria</taxon>
        <taxon>Bacillati</taxon>
        <taxon>Actinomycetota</taxon>
        <taxon>Thermoleophilia</taxon>
        <taxon>Solirubrobacterales</taxon>
        <taxon>Solirubrobacteraceae</taxon>
        <taxon>Solirubrobacter</taxon>
    </lineage>
</organism>
<dbReference type="InterPro" id="IPR029068">
    <property type="entry name" value="Glyas_Bleomycin-R_OHBP_Dase"/>
</dbReference>
<dbReference type="Pfam" id="PF00903">
    <property type="entry name" value="Glyoxalase"/>
    <property type="match status" value="1"/>
</dbReference>
<dbReference type="AlphaFoldDB" id="A0A9X3MZ78"/>
<dbReference type="InterPro" id="IPR037523">
    <property type="entry name" value="VOC_core"/>
</dbReference>
<dbReference type="InterPro" id="IPR004360">
    <property type="entry name" value="Glyas_Fos-R_dOase_dom"/>
</dbReference>
<dbReference type="Gene3D" id="3.10.180.10">
    <property type="entry name" value="2,3-Dihydroxybiphenyl 1,2-Dioxygenase, domain 1"/>
    <property type="match status" value="1"/>
</dbReference>
<dbReference type="PROSITE" id="PS51819">
    <property type="entry name" value="VOC"/>
    <property type="match status" value="1"/>
</dbReference>
<reference evidence="2" key="1">
    <citation type="submission" date="2022-10" db="EMBL/GenBank/DDBJ databases">
        <title>The WGS of Solirubrobacter ginsenosidimutans DSM 21036.</title>
        <authorList>
            <person name="Jiang Z."/>
        </authorList>
    </citation>
    <scope>NUCLEOTIDE SEQUENCE</scope>
    <source>
        <strain evidence="2">DSM 21036</strain>
    </source>
</reference>